<reference evidence="12 13" key="1">
    <citation type="submission" date="2020-08" db="EMBL/GenBank/DDBJ databases">
        <authorList>
            <person name="Koutsovoulos G."/>
            <person name="Danchin GJ E."/>
        </authorList>
    </citation>
    <scope>NUCLEOTIDE SEQUENCE [LARGE SCALE GENOMIC DNA]</scope>
</reference>
<dbReference type="SUPFAM" id="SSF81340">
    <property type="entry name" value="Clc chloride channel"/>
    <property type="match status" value="1"/>
</dbReference>
<dbReference type="PANTHER" id="PTHR45711">
    <property type="entry name" value="CHLORIDE CHANNEL PROTEIN"/>
    <property type="match status" value="1"/>
</dbReference>
<dbReference type="GO" id="GO:0008021">
    <property type="term" value="C:synaptic vesicle"/>
    <property type="evidence" value="ECO:0007669"/>
    <property type="project" value="TreeGrafter"/>
</dbReference>
<dbReference type="GO" id="GO:0005886">
    <property type="term" value="C:plasma membrane"/>
    <property type="evidence" value="ECO:0007669"/>
    <property type="project" value="TreeGrafter"/>
</dbReference>
<evidence type="ECO:0000256" key="6">
    <source>
        <dbReference type="ARBA" id="ARBA00023136"/>
    </source>
</evidence>
<sequence length="301" mass="33695">MCRIGRDCVMPGLYAMVGAAAVLGGVTRMTVSLVVIMFELTGSLEFIVPTMAAVMFAKWVGDAIYKTGIYDAHIELNGYPFLDNKGEYPYSTVAAQVMRPSNEMRVIEQNGMSVGELETVLRESNCNGFPVVNDVNQMLVVGFCTRMDLGQVLKNARKTMPYITTNSPVYFTTTATTNCDTNNINSSRKNINSQQQPETFDNIIVVDEQRRRRRRKEKNERVEEENSEISEQLPGSPAPLYINHIMDVAPMTVADQTPMETVIDMFRKLGLRGTLVTNNGRLLGIITKKDILTFMKEGEHN</sequence>
<evidence type="ECO:0000256" key="9">
    <source>
        <dbReference type="RuleBase" id="RU361221"/>
    </source>
</evidence>
<dbReference type="Gene3D" id="3.10.580.20">
    <property type="match status" value="1"/>
</dbReference>
<dbReference type="CDD" id="cd04591">
    <property type="entry name" value="CBS_pair_voltage-gated_CLC_euk_bac"/>
    <property type="match status" value="1"/>
</dbReference>
<feature type="domain" description="CBS" evidence="11">
    <location>
        <begin position="246"/>
        <end position="301"/>
    </location>
</feature>
<keyword evidence="8" id="KW-0129">CBS domain</keyword>
<comment type="caution">
    <text evidence="9">Lacks conserved residue(s) required for the propagation of feature annotation.</text>
</comment>
<evidence type="ECO:0000256" key="10">
    <source>
        <dbReference type="SAM" id="MobiDB-lite"/>
    </source>
</evidence>
<evidence type="ECO:0000256" key="4">
    <source>
        <dbReference type="ARBA" id="ARBA00022989"/>
    </source>
</evidence>
<comment type="caution">
    <text evidence="12">The sequence shown here is derived from an EMBL/GenBank/DDBJ whole genome shotgun (WGS) entry which is preliminary data.</text>
</comment>
<gene>
    <name evidence="12" type="ORF">MENT_LOCUS36311</name>
</gene>
<feature type="domain" description="CBS" evidence="11">
    <location>
        <begin position="98"/>
        <end position="159"/>
    </location>
</feature>
<dbReference type="Pfam" id="PF00571">
    <property type="entry name" value="CBS"/>
    <property type="match status" value="1"/>
</dbReference>
<dbReference type="SUPFAM" id="SSF54631">
    <property type="entry name" value="CBS-domain pair"/>
    <property type="match status" value="1"/>
</dbReference>
<evidence type="ECO:0000313" key="12">
    <source>
        <dbReference type="EMBL" id="CAD2183985.1"/>
    </source>
</evidence>
<dbReference type="InterPro" id="IPR000644">
    <property type="entry name" value="CBS_dom"/>
</dbReference>
<feature type="transmembrane region" description="Helical" evidence="9">
    <location>
        <begin position="12"/>
        <end position="38"/>
    </location>
</feature>
<protein>
    <recommendedName>
        <fullName evidence="9">Chloride channel protein</fullName>
    </recommendedName>
</protein>
<keyword evidence="5 9" id="KW-0406">Ion transport</keyword>
<dbReference type="InterPro" id="IPR014743">
    <property type="entry name" value="Cl-channel_core"/>
</dbReference>
<dbReference type="PRINTS" id="PR00762">
    <property type="entry name" value="CLCHANNEL"/>
</dbReference>
<dbReference type="OrthoDB" id="44789at2759"/>
<dbReference type="InterPro" id="IPR001807">
    <property type="entry name" value="ClC"/>
</dbReference>
<dbReference type="InterPro" id="IPR046342">
    <property type="entry name" value="CBS_dom_sf"/>
</dbReference>
<dbReference type="Gene3D" id="1.10.3080.10">
    <property type="entry name" value="Clc chloride channel"/>
    <property type="match status" value="1"/>
</dbReference>
<dbReference type="GO" id="GO:0005247">
    <property type="term" value="F:voltage-gated chloride channel activity"/>
    <property type="evidence" value="ECO:0007669"/>
    <property type="project" value="TreeGrafter"/>
</dbReference>
<dbReference type="GO" id="GO:0005794">
    <property type="term" value="C:Golgi apparatus"/>
    <property type="evidence" value="ECO:0007669"/>
    <property type="project" value="TreeGrafter"/>
</dbReference>
<evidence type="ECO:0000256" key="7">
    <source>
        <dbReference type="ARBA" id="ARBA00023214"/>
    </source>
</evidence>
<keyword evidence="6 9" id="KW-0472">Membrane</keyword>
<keyword evidence="4 9" id="KW-1133">Transmembrane helix</keyword>
<dbReference type="AlphaFoldDB" id="A0A6V7WA36"/>
<keyword evidence="7 9" id="KW-0868">Chloride</keyword>
<evidence type="ECO:0000259" key="11">
    <source>
        <dbReference type="PROSITE" id="PS51371"/>
    </source>
</evidence>
<evidence type="ECO:0000313" key="13">
    <source>
        <dbReference type="Proteomes" id="UP000580250"/>
    </source>
</evidence>
<dbReference type="SMART" id="SM00116">
    <property type="entry name" value="CBS"/>
    <property type="match status" value="2"/>
</dbReference>
<keyword evidence="2 9" id="KW-0813">Transport</keyword>
<dbReference type="Pfam" id="PF00654">
    <property type="entry name" value="Voltage_CLC"/>
    <property type="match status" value="1"/>
</dbReference>
<dbReference type="GO" id="GO:0010008">
    <property type="term" value="C:endosome membrane"/>
    <property type="evidence" value="ECO:0007669"/>
    <property type="project" value="UniProtKB-SubCell"/>
</dbReference>
<evidence type="ECO:0000256" key="2">
    <source>
        <dbReference type="ARBA" id="ARBA00022448"/>
    </source>
</evidence>
<accession>A0A6V7WA36</accession>
<dbReference type="Proteomes" id="UP000580250">
    <property type="component" value="Unassembled WGS sequence"/>
</dbReference>
<dbReference type="GO" id="GO:0005769">
    <property type="term" value="C:early endosome"/>
    <property type="evidence" value="ECO:0007669"/>
    <property type="project" value="TreeGrafter"/>
</dbReference>
<dbReference type="EMBL" id="CAJEWN010000486">
    <property type="protein sequence ID" value="CAD2183985.1"/>
    <property type="molecule type" value="Genomic_DNA"/>
</dbReference>
<comment type="subcellular location">
    <subcellularLocation>
        <location evidence="1">Endosome membrane</location>
        <topology evidence="1">Multi-pass membrane protein</topology>
    </subcellularLocation>
    <subcellularLocation>
        <location evidence="9">Membrane</location>
        <topology evidence="9">Multi-pass membrane protein</topology>
    </subcellularLocation>
</comment>
<comment type="similarity">
    <text evidence="9">Belongs to the chloride channel (TC 2.A.49) family.</text>
</comment>
<evidence type="ECO:0000256" key="3">
    <source>
        <dbReference type="ARBA" id="ARBA00022692"/>
    </source>
</evidence>
<organism evidence="12 13">
    <name type="scientific">Meloidogyne enterolobii</name>
    <name type="common">Root-knot nematode worm</name>
    <name type="synonym">Meloidogyne mayaguensis</name>
    <dbReference type="NCBI Taxonomy" id="390850"/>
    <lineage>
        <taxon>Eukaryota</taxon>
        <taxon>Metazoa</taxon>
        <taxon>Ecdysozoa</taxon>
        <taxon>Nematoda</taxon>
        <taxon>Chromadorea</taxon>
        <taxon>Rhabditida</taxon>
        <taxon>Tylenchina</taxon>
        <taxon>Tylenchomorpha</taxon>
        <taxon>Tylenchoidea</taxon>
        <taxon>Meloidogynidae</taxon>
        <taxon>Meloidogyninae</taxon>
        <taxon>Meloidogyne</taxon>
    </lineage>
</organism>
<dbReference type="Gene3D" id="3.90.1280.20">
    <property type="match status" value="1"/>
</dbReference>
<evidence type="ECO:0000256" key="1">
    <source>
        <dbReference type="ARBA" id="ARBA00004337"/>
    </source>
</evidence>
<keyword evidence="3 9" id="KW-0812">Transmembrane</keyword>
<name>A0A6V7WA36_MELEN</name>
<dbReference type="PROSITE" id="PS51371">
    <property type="entry name" value="CBS"/>
    <property type="match status" value="2"/>
</dbReference>
<proteinExistence type="inferred from homology"/>
<dbReference type="PANTHER" id="PTHR45711:SF6">
    <property type="entry name" value="CHLORIDE CHANNEL PROTEIN"/>
    <property type="match status" value="1"/>
</dbReference>
<evidence type="ECO:0000256" key="8">
    <source>
        <dbReference type="PROSITE-ProRule" id="PRU00703"/>
    </source>
</evidence>
<evidence type="ECO:0000256" key="5">
    <source>
        <dbReference type="ARBA" id="ARBA00023065"/>
    </source>
</evidence>
<feature type="region of interest" description="Disordered" evidence="10">
    <location>
        <begin position="210"/>
        <end position="236"/>
    </location>
</feature>